<name>A0ABU9E6N1_9BACT</name>
<evidence type="ECO:0000256" key="1">
    <source>
        <dbReference type="SAM" id="Phobius"/>
    </source>
</evidence>
<feature type="transmembrane region" description="Helical" evidence="1">
    <location>
        <begin position="160"/>
        <end position="180"/>
    </location>
</feature>
<keyword evidence="1" id="KW-0472">Membrane</keyword>
<proteinExistence type="predicted"/>
<organism evidence="2 3">
    <name type="scientific">Gaopeijia maritima</name>
    <dbReference type="NCBI Taxonomy" id="3119007"/>
    <lineage>
        <taxon>Bacteria</taxon>
        <taxon>Pseudomonadati</taxon>
        <taxon>Gemmatimonadota</taxon>
        <taxon>Longimicrobiia</taxon>
        <taxon>Gaopeijiales</taxon>
        <taxon>Gaopeijiaceae</taxon>
        <taxon>Gaopeijia</taxon>
    </lineage>
</organism>
<evidence type="ECO:0000313" key="3">
    <source>
        <dbReference type="Proteomes" id="UP001484239"/>
    </source>
</evidence>
<dbReference type="Proteomes" id="UP001484239">
    <property type="component" value="Unassembled WGS sequence"/>
</dbReference>
<protein>
    <submittedName>
        <fullName evidence="2">Uncharacterized protein</fullName>
    </submittedName>
</protein>
<accession>A0ABU9E6N1</accession>
<evidence type="ECO:0000313" key="2">
    <source>
        <dbReference type="EMBL" id="MEK9500319.1"/>
    </source>
</evidence>
<dbReference type="RefSeq" id="WP_405275134.1">
    <property type="nucleotide sequence ID" value="NZ_CP144380.1"/>
</dbReference>
<keyword evidence="1" id="KW-1133">Transmembrane helix</keyword>
<reference evidence="2 3" key="1">
    <citation type="submission" date="2024-02" db="EMBL/GenBank/DDBJ databases">
        <title>A novel Gemmatimonadota bacterium.</title>
        <authorList>
            <person name="Du Z.-J."/>
            <person name="Ye Y.-Q."/>
        </authorList>
    </citation>
    <scope>NUCLEOTIDE SEQUENCE [LARGE SCALE GENOMIC DNA]</scope>
    <source>
        <strain evidence="2 3">DH-20</strain>
    </source>
</reference>
<sequence>MVERRYDDEEVREILVRATELKPELPALAATSPSTEGLTLEELQAAAREAGIAPDRVAEAAHELVLDRAVLSPVTTRMGLPVSTSHAVRIPRMLTPGEWDRFVVRLRDTFGTPGEVRIEGSLRTWFHGNLRVLLEPLEEGARLRFESRDDHGAGMIEGGLAALWGGGFLLLLLVLVAVFKGESVPWGLWALSGSLPAAAAAMIPIGRRHASKWLPGRHRQFEVLGEEARRVALKAGGDDV</sequence>
<dbReference type="EMBL" id="JBBHLI010000002">
    <property type="protein sequence ID" value="MEK9500319.1"/>
    <property type="molecule type" value="Genomic_DNA"/>
</dbReference>
<comment type="caution">
    <text evidence="2">The sequence shown here is derived from an EMBL/GenBank/DDBJ whole genome shotgun (WGS) entry which is preliminary data.</text>
</comment>
<feature type="transmembrane region" description="Helical" evidence="1">
    <location>
        <begin position="186"/>
        <end position="205"/>
    </location>
</feature>
<keyword evidence="1" id="KW-0812">Transmembrane</keyword>
<gene>
    <name evidence="2" type="ORF">WI372_04965</name>
</gene>
<keyword evidence="3" id="KW-1185">Reference proteome</keyword>